<dbReference type="InterPro" id="IPR037066">
    <property type="entry name" value="Plug_dom_sf"/>
</dbReference>
<dbReference type="GO" id="GO:0038023">
    <property type="term" value="F:signaling receptor activity"/>
    <property type="evidence" value="ECO:0007669"/>
    <property type="project" value="InterPro"/>
</dbReference>
<comment type="subcellular location">
    <subcellularLocation>
        <location evidence="1 10">Cell outer membrane</location>
        <topology evidence="1 10">Multi-pass membrane protein</topology>
    </subcellularLocation>
</comment>
<dbReference type="NCBIfam" id="TIGR01783">
    <property type="entry name" value="TonB-siderophor"/>
    <property type="match status" value="1"/>
</dbReference>
<evidence type="ECO:0000256" key="5">
    <source>
        <dbReference type="ARBA" id="ARBA00022692"/>
    </source>
</evidence>
<dbReference type="Gene3D" id="2.40.170.20">
    <property type="entry name" value="TonB-dependent receptor, beta-barrel domain"/>
    <property type="match status" value="1"/>
</dbReference>
<evidence type="ECO:0000256" key="3">
    <source>
        <dbReference type="ARBA" id="ARBA00022448"/>
    </source>
</evidence>
<keyword evidence="16" id="KW-1185">Reference proteome</keyword>
<feature type="domain" description="TonB-dependent receptor plug" evidence="14">
    <location>
        <begin position="37"/>
        <end position="128"/>
    </location>
</feature>
<evidence type="ECO:0000256" key="12">
    <source>
        <dbReference type="SAM" id="MobiDB-lite"/>
    </source>
</evidence>
<feature type="domain" description="TonB-dependent receptor-like beta-barrel" evidence="13">
    <location>
        <begin position="240"/>
        <end position="648"/>
    </location>
</feature>
<proteinExistence type="inferred from homology"/>
<sequence length="682" mass="73756">MTPSADASAAGLSLPQPGGQTAQGSRVGILGNQPASVTPFSVTSYTQDYIADQQANDVGNVLQYDSSVRVARGFGNFQQLYVVRGLPIFSDDMTYNGLYGMLPRQYLAADLIERVEILRGPNGFLNGAPPSDSSLGGAINVMPKRAPLQPLNRVVMGIQSDNQVSVATDIARRSTDGHFGIRLNAISRNGDAAMDGDSRQLGLATVGLDYSGEKLRLSADLGYQNHQMEATQPSITIGSGLDIPSAPDAKNSIAPDWSYSSEQDLFGTLRAEYDFNANLTGWLAGGMREGEEDARFAAFLTVTNDLGDYSANRFDVIHEDSVATGELGARYRFVVGAVEHRLTVATATFSNHAHNAYAIYDPFNGNIYNASPIGMPGSLSFAGGNLDNPLVTSYTHTKSYAVADEIALLEHQLLLTLGARWQSIHDKTYDYDSGDLISHYDGDQTTPTLAALYRVTPQLSIYANYVEGLTKGGNAPDSNSNGPVSNAGESLAPVRVKQIETGLKYSTDNLGGSISLFNMDKPVLGFDEANRFTTTEEQSHRGIEWSMFGKPTANIKLLGGISLLDTDLDDKHSIGAPQQLANLNLDWSLANVNGLSLNSHLMYTSEQYADADNQQRAPSWWRWDVGVRYITEAWQGSNAVFRLRATNITNRHYWASVGGYPGAGYLTLGEPRAFIGSLSIDF</sequence>
<evidence type="ECO:0000256" key="11">
    <source>
        <dbReference type="RuleBase" id="RU003357"/>
    </source>
</evidence>
<evidence type="ECO:0000256" key="7">
    <source>
        <dbReference type="ARBA" id="ARBA00023136"/>
    </source>
</evidence>
<accession>A0A2K9LRI1</accession>
<evidence type="ECO:0000256" key="8">
    <source>
        <dbReference type="ARBA" id="ARBA00023170"/>
    </source>
</evidence>
<dbReference type="Gene3D" id="2.170.130.10">
    <property type="entry name" value="TonB-dependent receptor, plug domain"/>
    <property type="match status" value="1"/>
</dbReference>
<evidence type="ECO:0000259" key="14">
    <source>
        <dbReference type="Pfam" id="PF07715"/>
    </source>
</evidence>
<evidence type="ECO:0000313" key="16">
    <source>
        <dbReference type="Proteomes" id="UP000235116"/>
    </source>
</evidence>
<reference evidence="16" key="1">
    <citation type="submission" date="2017-08" db="EMBL/GenBank/DDBJ databases">
        <title>Direct submision.</title>
        <authorList>
            <person name="Kim S.-J."/>
            <person name="Rhee S.-K."/>
        </authorList>
    </citation>
    <scope>NUCLEOTIDE SEQUENCE [LARGE SCALE GENOMIC DNA]</scope>
    <source>
        <strain evidence="16">GI5</strain>
    </source>
</reference>
<dbReference type="InterPro" id="IPR039426">
    <property type="entry name" value="TonB-dep_rcpt-like"/>
</dbReference>
<dbReference type="CDD" id="cd01347">
    <property type="entry name" value="ligand_gated_channel"/>
    <property type="match status" value="1"/>
</dbReference>
<dbReference type="OrthoDB" id="8732650at2"/>
<keyword evidence="8" id="KW-0675">Receptor</keyword>
<evidence type="ECO:0000256" key="1">
    <source>
        <dbReference type="ARBA" id="ARBA00004571"/>
    </source>
</evidence>
<dbReference type="PANTHER" id="PTHR32552">
    <property type="entry name" value="FERRICHROME IRON RECEPTOR-RELATED"/>
    <property type="match status" value="1"/>
</dbReference>
<comment type="similarity">
    <text evidence="2 10 11">Belongs to the TonB-dependent receptor family.</text>
</comment>
<evidence type="ECO:0000256" key="2">
    <source>
        <dbReference type="ARBA" id="ARBA00009810"/>
    </source>
</evidence>
<dbReference type="GO" id="GO:0015891">
    <property type="term" value="P:siderophore transport"/>
    <property type="evidence" value="ECO:0007669"/>
    <property type="project" value="InterPro"/>
</dbReference>
<keyword evidence="6 11" id="KW-0798">TonB box</keyword>
<keyword evidence="5 10" id="KW-0812">Transmembrane</keyword>
<evidence type="ECO:0000259" key="13">
    <source>
        <dbReference type="Pfam" id="PF00593"/>
    </source>
</evidence>
<evidence type="ECO:0000256" key="10">
    <source>
        <dbReference type="PROSITE-ProRule" id="PRU01360"/>
    </source>
</evidence>
<dbReference type="KEGG" id="kak:Kalk_12125"/>
<dbReference type="EMBL" id="CP022684">
    <property type="protein sequence ID" value="AUM14928.1"/>
    <property type="molecule type" value="Genomic_DNA"/>
</dbReference>
<evidence type="ECO:0000313" key="15">
    <source>
        <dbReference type="EMBL" id="AUM14928.1"/>
    </source>
</evidence>
<keyword evidence="7 10" id="KW-0472">Membrane</keyword>
<dbReference type="InterPro" id="IPR036942">
    <property type="entry name" value="Beta-barrel_TonB_sf"/>
</dbReference>
<dbReference type="GO" id="GO:0009279">
    <property type="term" value="C:cell outer membrane"/>
    <property type="evidence" value="ECO:0007669"/>
    <property type="project" value="UniProtKB-SubCell"/>
</dbReference>
<evidence type="ECO:0008006" key="17">
    <source>
        <dbReference type="Google" id="ProtNLM"/>
    </source>
</evidence>
<dbReference type="PANTHER" id="PTHR32552:SF82">
    <property type="entry name" value="FCUA PROTEIN"/>
    <property type="match status" value="1"/>
</dbReference>
<dbReference type="Pfam" id="PF07715">
    <property type="entry name" value="Plug"/>
    <property type="match status" value="1"/>
</dbReference>
<keyword evidence="4 10" id="KW-1134">Transmembrane beta strand</keyword>
<dbReference type="InterPro" id="IPR000531">
    <property type="entry name" value="Beta-barrel_TonB"/>
</dbReference>
<gene>
    <name evidence="15" type="ORF">Kalk_12125</name>
</gene>
<dbReference type="Proteomes" id="UP000235116">
    <property type="component" value="Chromosome"/>
</dbReference>
<dbReference type="SUPFAM" id="SSF56935">
    <property type="entry name" value="Porins"/>
    <property type="match status" value="1"/>
</dbReference>
<dbReference type="PROSITE" id="PS52016">
    <property type="entry name" value="TONB_DEPENDENT_REC_3"/>
    <property type="match status" value="1"/>
</dbReference>
<evidence type="ECO:0000256" key="4">
    <source>
        <dbReference type="ARBA" id="ARBA00022452"/>
    </source>
</evidence>
<evidence type="ECO:0000256" key="6">
    <source>
        <dbReference type="ARBA" id="ARBA00023077"/>
    </source>
</evidence>
<name>A0A2K9LRI1_9GAMM</name>
<protein>
    <recommendedName>
        <fullName evidence="17">TonB-dependent siderophore receptor</fullName>
    </recommendedName>
</protein>
<evidence type="ECO:0000256" key="9">
    <source>
        <dbReference type="ARBA" id="ARBA00023237"/>
    </source>
</evidence>
<dbReference type="InterPro" id="IPR010105">
    <property type="entry name" value="TonB_sidphr_rcpt"/>
</dbReference>
<keyword evidence="9 10" id="KW-0998">Cell outer membrane</keyword>
<feature type="region of interest" description="Disordered" evidence="12">
    <location>
        <begin position="1"/>
        <end position="27"/>
    </location>
</feature>
<dbReference type="InterPro" id="IPR012910">
    <property type="entry name" value="Plug_dom"/>
</dbReference>
<dbReference type="Pfam" id="PF00593">
    <property type="entry name" value="TonB_dep_Rec_b-barrel"/>
    <property type="match status" value="1"/>
</dbReference>
<keyword evidence="3 10" id="KW-0813">Transport</keyword>
<dbReference type="GO" id="GO:0015344">
    <property type="term" value="F:siderophore uptake transmembrane transporter activity"/>
    <property type="evidence" value="ECO:0007669"/>
    <property type="project" value="TreeGrafter"/>
</dbReference>
<dbReference type="AlphaFoldDB" id="A0A2K9LRI1"/>
<organism evidence="15 16">
    <name type="scientific">Ketobacter alkanivorans</name>
    <dbReference type="NCBI Taxonomy" id="1917421"/>
    <lineage>
        <taxon>Bacteria</taxon>
        <taxon>Pseudomonadati</taxon>
        <taxon>Pseudomonadota</taxon>
        <taxon>Gammaproteobacteria</taxon>
        <taxon>Pseudomonadales</taxon>
        <taxon>Ketobacteraceae</taxon>
        <taxon>Ketobacter</taxon>
    </lineage>
</organism>